<organism evidence="1">
    <name type="scientific">Mycolicibacterium sp. CBMA 213</name>
    <dbReference type="NCBI Taxonomy" id="1968788"/>
    <lineage>
        <taxon>Bacteria</taxon>
        <taxon>Bacillati</taxon>
        <taxon>Actinomycetota</taxon>
        <taxon>Actinomycetes</taxon>
        <taxon>Mycobacteriales</taxon>
        <taxon>Mycobacteriaceae</taxon>
        <taxon>Mycolicibacterium</taxon>
    </lineage>
</organism>
<dbReference type="EMBL" id="KY349138">
    <property type="protein sequence ID" value="AQS22454.1"/>
    <property type="molecule type" value="Genomic_DNA"/>
</dbReference>
<proteinExistence type="predicted"/>
<dbReference type="RefSeq" id="WP_155909784.1">
    <property type="nucleotide sequence ID" value="NZ_KY349138.1"/>
</dbReference>
<keyword evidence="1" id="KW-0614">Plasmid</keyword>
<gene>
    <name evidence="1" type="ORF">pCBMA213_2_00090</name>
</gene>
<sequence length="177" mass="19294">MAVYSAHQHAIVTRPHHRNTRALTGLFTIQQVGQACGLPGPVIMQLVPRTWTAAGWMYTASQLRDAAVIAANMRRPQGPHITHEDLGDLITCDGCGVIAPFRADKRADWLHWLEPASNVADHQDGTDFCPECATTCPQCAGAPTDELCDTCICFGRIPKTSPAQPLSITHQRRSNLS</sequence>
<protein>
    <submittedName>
        <fullName evidence="1">Uncharacterized protein</fullName>
    </submittedName>
</protein>
<name>A0A1S6GKR5_9MYCO</name>
<evidence type="ECO:0000313" key="1">
    <source>
        <dbReference type="EMBL" id="AQS22454.1"/>
    </source>
</evidence>
<geneLocation type="plasmid" evidence="1">
    <name>pCBMA213_2</name>
</geneLocation>
<reference evidence="1" key="1">
    <citation type="submission" date="2016-12" db="EMBL/GenBank/DDBJ databases">
        <title>Complete plasmid sequence carrying type IV-like and type VII secretion systems from an atypical mycobacteria strain.</title>
        <authorList>
            <person name="Morgado S."/>
            <person name="Marin M."/>
            <person name="Fonseca E."/>
            <person name="Freitas F."/>
            <person name="Vicente A.C."/>
        </authorList>
    </citation>
    <scope>NUCLEOTIDE SEQUENCE</scope>
    <source>
        <strain evidence="1">CBMA 213</strain>
        <plasmid evidence="1">pCBMA213_2</plasmid>
    </source>
</reference>
<accession>A0A1S6GKR5</accession>
<dbReference type="AlphaFoldDB" id="A0A1S6GKR5"/>